<feature type="compositionally biased region" description="Low complexity" evidence="6">
    <location>
        <begin position="60"/>
        <end position="75"/>
    </location>
</feature>
<evidence type="ECO:0000256" key="2">
    <source>
        <dbReference type="ARBA" id="ARBA00022801"/>
    </source>
</evidence>
<dbReference type="InterPro" id="IPR001254">
    <property type="entry name" value="Trypsin_dom"/>
</dbReference>
<dbReference type="InterPro" id="IPR018114">
    <property type="entry name" value="TRYPSIN_HIS"/>
</dbReference>
<feature type="compositionally biased region" description="Polar residues" evidence="6">
    <location>
        <begin position="242"/>
        <end position="251"/>
    </location>
</feature>
<dbReference type="Proteomes" id="UP000318571">
    <property type="component" value="Chromosome 1"/>
</dbReference>
<dbReference type="CDD" id="cd00190">
    <property type="entry name" value="Tryp_SPc"/>
    <property type="match status" value="1"/>
</dbReference>
<feature type="region of interest" description="Disordered" evidence="6">
    <location>
        <begin position="186"/>
        <end position="205"/>
    </location>
</feature>
<gene>
    <name evidence="8" type="ORF">TCAL_09615</name>
</gene>
<dbReference type="Pfam" id="PF00089">
    <property type="entry name" value="Trypsin"/>
    <property type="match status" value="1"/>
</dbReference>
<feature type="region of interest" description="Disordered" evidence="6">
    <location>
        <begin position="59"/>
        <end position="82"/>
    </location>
</feature>
<evidence type="ECO:0000256" key="6">
    <source>
        <dbReference type="SAM" id="MobiDB-lite"/>
    </source>
</evidence>
<dbReference type="AlphaFoldDB" id="A0A553NVS0"/>
<dbReference type="SUPFAM" id="SSF50494">
    <property type="entry name" value="Trypsin-like serine proteases"/>
    <property type="match status" value="1"/>
</dbReference>
<protein>
    <recommendedName>
        <fullName evidence="7">Peptidase S1 domain-containing protein</fullName>
    </recommendedName>
</protein>
<dbReference type="EMBL" id="VCGU01000010">
    <property type="protein sequence ID" value="TRY69532.1"/>
    <property type="molecule type" value="Genomic_DNA"/>
</dbReference>
<dbReference type="InterPro" id="IPR043504">
    <property type="entry name" value="Peptidase_S1_PA_chymotrypsin"/>
</dbReference>
<comment type="caution">
    <text evidence="8">The sequence shown here is derived from an EMBL/GenBank/DDBJ whole genome shotgun (WGS) entry which is preliminary data.</text>
</comment>
<evidence type="ECO:0000259" key="7">
    <source>
        <dbReference type="PROSITE" id="PS50240"/>
    </source>
</evidence>
<evidence type="ECO:0000313" key="8">
    <source>
        <dbReference type="EMBL" id="TRY69532.1"/>
    </source>
</evidence>
<keyword evidence="4" id="KW-1015">Disulfide bond</keyword>
<accession>A0A553NVS0</accession>
<keyword evidence="3 5" id="KW-0720">Serine protease</keyword>
<feature type="region of interest" description="Disordered" evidence="6">
    <location>
        <begin position="230"/>
        <end position="271"/>
    </location>
</feature>
<dbReference type="FunFam" id="2.40.10.10:FF:000006">
    <property type="entry name" value="Serine proteinase stubble"/>
    <property type="match status" value="1"/>
</dbReference>
<dbReference type="STRING" id="6832.A0A553NVS0"/>
<dbReference type="PRINTS" id="PR00722">
    <property type="entry name" value="CHYMOTRYPSIN"/>
</dbReference>
<dbReference type="Gene3D" id="2.40.10.10">
    <property type="entry name" value="Trypsin-like serine proteases"/>
    <property type="match status" value="1"/>
</dbReference>
<dbReference type="InterPro" id="IPR001314">
    <property type="entry name" value="Peptidase_S1A"/>
</dbReference>
<dbReference type="PANTHER" id="PTHR24252">
    <property type="entry name" value="ACROSIN-RELATED"/>
    <property type="match status" value="1"/>
</dbReference>
<proteinExistence type="predicted"/>
<dbReference type="PROSITE" id="PS00135">
    <property type="entry name" value="TRYPSIN_SER"/>
    <property type="match status" value="1"/>
</dbReference>
<evidence type="ECO:0000256" key="4">
    <source>
        <dbReference type="ARBA" id="ARBA00023157"/>
    </source>
</evidence>
<feature type="domain" description="Peptidase S1" evidence="7">
    <location>
        <begin position="444"/>
        <end position="685"/>
    </location>
</feature>
<keyword evidence="9" id="KW-1185">Reference proteome</keyword>
<dbReference type="OMA" id="ICIPEDD"/>
<dbReference type="InterPro" id="IPR009003">
    <property type="entry name" value="Peptidase_S1_PA"/>
</dbReference>
<evidence type="ECO:0000256" key="5">
    <source>
        <dbReference type="RuleBase" id="RU363034"/>
    </source>
</evidence>
<reference evidence="8 9" key="1">
    <citation type="journal article" date="2018" name="Nat. Ecol. Evol.">
        <title>Genomic signatures of mitonuclear coevolution across populations of Tigriopus californicus.</title>
        <authorList>
            <person name="Barreto F.S."/>
            <person name="Watson E.T."/>
            <person name="Lima T.G."/>
            <person name="Willett C.S."/>
            <person name="Edmands S."/>
            <person name="Li W."/>
            <person name="Burton R.S."/>
        </authorList>
    </citation>
    <scope>NUCLEOTIDE SEQUENCE [LARGE SCALE GENOMIC DNA]</scope>
    <source>
        <strain evidence="8 9">San Diego</strain>
    </source>
</reference>
<organism evidence="8 9">
    <name type="scientific">Tigriopus californicus</name>
    <name type="common">Marine copepod</name>
    <dbReference type="NCBI Taxonomy" id="6832"/>
    <lineage>
        <taxon>Eukaryota</taxon>
        <taxon>Metazoa</taxon>
        <taxon>Ecdysozoa</taxon>
        <taxon>Arthropoda</taxon>
        <taxon>Crustacea</taxon>
        <taxon>Multicrustacea</taxon>
        <taxon>Hexanauplia</taxon>
        <taxon>Copepoda</taxon>
        <taxon>Harpacticoida</taxon>
        <taxon>Harpacticidae</taxon>
        <taxon>Tigriopus</taxon>
    </lineage>
</organism>
<dbReference type="GO" id="GO:0006508">
    <property type="term" value="P:proteolysis"/>
    <property type="evidence" value="ECO:0007669"/>
    <property type="project" value="UniProtKB-KW"/>
</dbReference>
<evidence type="ECO:0000313" key="9">
    <source>
        <dbReference type="Proteomes" id="UP000318571"/>
    </source>
</evidence>
<evidence type="ECO:0000256" key="3">
    <source>
        <dbReference type="ARBA" id="ARBA00022825"/>
    </source>
</evidence>
<evidence type="ECO:0000256" key="1">
    <source>
        <dbReference type="ARBA" id="ARBA00022670"/>
    </source>
</evidence>
<dbReference type="PROSITE" id="PS00134">
    <property type="entry name" value="TRYPSIN_HIS"/>
    <property type="match status" value="1"/>
</dbReference>
<keyword evidence="2 5" id="KW-0378">Hydrolase</keyword>
<dbReference type="PROSITE" id="PS50240">
    <property type="entry name" value="TRYPSIN_DOM"/>
    <property type="match status" value="1"/>
</dbReference>
<dbReference type="InterPro" id="IPR033116">
    <property type="entry name" value="TRYPSIN_SER"/>
</dbReference>
<feature type="compositionally biased region" description="Polar residues" evidence="6">
    <location>
        <begin position="191"/>
        <end position="201"/>
    </location>
</feature>
<keyword evidence="1 5" id="KW-0645">Protease</keyword>
<sequence>MGLVITTRKHTATMLHSPLPPLGALFLILSLTTSISLAKPYHNQGEDSLHSSERMINSYHRQQQPQHHSWQQQQHRGTHQADRVGLERQIQPLSCQSEKTGEKGVCIVMSSTGGATPTTMDDISTDDISTLTSETSTVADDSSFEEIQDDDEGGDFANTTTKVVPDEEVSTEVPDLLDELAVKTTGEEFSETTSQVSQTTDFPDPEQNAVVPLQDKISAPAEPASVVGTPIVPQEEPESPSAPVTTMSTGVASSTTSALEESAEDGDETLINKDTTSAITLEFDTGELEAGFTTLGTSEEAAASSEDSIPNSLLDDLDQSSNIETTEATTNTLSWISEDDTTIPTVNQTATSTEIEISTMLTKNTTDTILATTVTTSDANVDASVTVACGRRPWFKVPNRESLYSDGVRNGPSEARIGQAKMGDDELKLFFNREERSVMRSGRIVNGLAADYGEWPWQVSLRQWRTATYLHKCGCALLSENWAITAAHCVENVSPDDLSLRMGEYDLNGVSEPHKFVDRTVQIVASHPKFDPKTFEYDLALLRFYEPVTFSPNIIPICIPEDDKSLVGETAWVTGWGRLYEDGPLPSVMQEVGLPVIKNSDCELMYKDAGYVEHIPNIFICAGYEEGGKDSCEGDSGGPMVVQKEDGRFMLSGVISWGIGCAEKNQPGVYTRISHFKDWINQILQF</sequence>
<dbReference type="GO" id="GO:0004252">
    <property type="term" value="F:serine-type endopeptidase activity"/>
    <property type="evidence" value="ECO:0007669"/>
    <property type="project" value="InterPro"/>
</dbReference>
<dbReference type="SMART" id="SM00020">
    <property type="entry name" value="Tryp_SPc"/>
    <property type="match status" value="1"/>
</dbReference>
<dbReference type="PANTHER" id="PTHR24252:SF10">
    <property type="entry name" value="SERINE PROTEASE 56"/>
    <property type="match status" value="1"/>
</dbReference>
<name>A0A553NVS0_TIGCA</name>